<dbReference type="InterPro" id="IPR012836">
    <property type="entry name" value="FlgF"/>
</dbReference>
<evidence type="ECO:0000259" key="7">
    <source>
        <dbReference type="Pfam" id="PF22692"/>
    </source>
</evidence>
<keyword evidence="8" id="KW-0969">Cilium</keyword>
<dbReference type="GO" id="GO:0030694">
    <property type="term" value="C:bacterial-type flagellum basal body, rod"/>
    <property type="evidence" value="ECO:0007669"/>
    <property type="project" value="UniProtKB-UniRule"/>
</dbReference>
<dbReference type="EMBL" id="SNYW01000006">
    <property type="protein sequence ID" value="TDQ84384.1"/>
    <property type="molecule type" value="Genomic_DNA"/>
</dbReference>
<evidence type="ECO:0000313" key="8">
    <source>
        <dbReference type="EMBL" id="TDQ84384.1"/>
    </source>
</evidence>
<keyword evidence="8" id="KW-0282">Flagellum</keyword>
<dbReference type="PANTHER" id="PTHR30435">
    <property type="entry name" value="FLAGELLAR PROTEIN"/>
    <property type="match status" value="1"/>
</dbReference>
<dbReference type="OrthoDB" id="9804559at2"/>
<feature type="domain" description="Flagellar basal-body/hook protein C-terminal" evidence="6">
    <location>
        <begin position="197"/>
        <end position="240"/>
    </location>
</feature>
<dbReference type="NCBIfam" id="TIGR02490">
    <property type="entry name" value="flgF"/>
    <property type="match status" value="1"/>
</dbReference>
<keyword evidence="9" id="KW-1185">Reference proteome</keyword>
<dbReference type="AlphaFoldDB" id="A0A4R6WWG0"/>
<evidence type="ECO:0000256" key="1">
    <source>
        <dbReference type="ARBA" id="ARBA00004117"/>
    </source>
</evidence>
<feature type="domain" description="Flagellar hook protein FlgE/F/G-like D1" evidence="7">
    <location>
        <begin position="81"/>
        <end position="146"/>
    </location>
</feature>
<evidence type="ECO:0000256" key="3">
    <source>
        <dbReference type="ARBA" id="ARBA00023143"/>
    </source>
</evidence>
<keyword evidence="8" id="KW-0966">Cell projection</keyword>
<evidence type="ECO:0000256" key="2">
    <source>
        <dbReference type="ARBA" id="ARBA00009677"/>
    </source>
</evidence>
<sequence length="247" mass="26945">METPTYIALSRQLGLVRNMEVVANNLANANTNGFKAEGMVFSEYLIPAERPVELSYVQDLATWRDQREGELQPTGNDLDLAIQGEGWFVVQGPEGPIYTRNGRFQLNAAGEVVNQAGYPVLAGGAPVIVNPEDGPLNVSADGMLSADVTQGGNVPVIYGQLDVVTFADDQLLKPVGASGFTSEQPAQPAVANTFKVQQRMLEGSNVRTILEMTSMIQVQRSYQSIQRFLEGEHDRMRRAVNYIIPSS</sequence>
<dbReference type="SUPFAM" id="SSF117143">
    <property type="entry name" value="Flagellar hook protein flgE"/>
    <property type="match status" value="1"/>
</dbReference>
<dbReference type="InterPro" id="IPR037925">
    <property type="entry name" value="FlgE/F/G-like"/>
</dbReference>
<dbReference type="RefSeq" id="WP_133612411.1">
    <property type="nucleotide sequence ID" value="NZ_SNYW01000006.1"/>
</dbReference>
<dbReference type="Pfam" id="PF00460">
    <property type="entry name" value="Flg_bb_rod"/>
    <property type="match status" value="1"/>
</dbReference>
<name>A0A4R6WWG0_9PROT</name>
<reference evidence="8 9" key="1">
    <citation type="submission" date="2019-03" db="EMBL/GenBank/DDBJ databases">
        <title>Genomic Encyclopedia of Type Strains, Phase III (KMG-III): the genomes of soil and plant-associated and newly described type strains.</title>
        <authorList>
            <person name="Whitman W."/>
        </authorList>
    </citation>
    <scope>NUCLEOTIDE SEQUENCE [LARGE SCALE GENOMIC DNA]</scope>
    <source>
        <strain evidence="8 9">CGMCC 1.7660</strain>
    </source>
</reference>
<comment type="caution">
    <text evidence="8">The sequence shown here is derived from an EMBL/GenBank/DDBJ whole genome shotgun (WGS) entry which is preliminary data.</text>
</comment>
<protein>
    <recommendedName>
        <fullName evidence="4">Flagellar basal-body rod protein FlgF</fullName>
    </recommendedName>
</protein>
<dbReference type="InterPro" id="IPR010930">
    <property type="entry name" value="Flg_bb/hook_C_dom"/>
</dbReference>
<comment type="subunit">
    <text evidence="4">The basal body constitutes a major portion of the flagellar organelle and consists of five rings (E,L,P,S, and M) mounted on a central rod. The rod consists of about 26 subunits of FlgG in the distal portion, and FlgB, FlgC and FlgF are thought to build up the proximal portion of the rod with about 6 subunits each.</text>
</comment>
<dbReference type="InterPro" id="IPR019776">
    <property type="entry name" value="Flagellar_basal_body_rod_CS"/>
</dbReference>
<dbReference type="Proteomes" id="UP000295783">
    <property type="component" value="Unassembled WGS sequence"/>
</dbReference>
<evidence type="ECO:0000256" key="4">
    <source>
        <dbReference type="RuleBase" id="RU362116"/>
    </source>
</evidence>
<evidence type="ECO:0000313" key="9">
    <source>
        <dbReference type="Proteomes" id="UP000295783"/>
    </source>
</evidence>
<dbReference type="InterPro" id="IPR053967">
    <property type="entry name" value="LlgE_F_G-like_D1"/>
</dbReference>
<dbReference type="InterPro" id="IPR001444">
    <property type="entry name" value="Flag_bb_rod_N"/>
</dbReference>
<evidence type="ECO:0000259" key="5">
    <source>
        <dbReference type="Pfam" id="PF00460"/>
    </source>
</evidence>
<dbReference type="NCBIfam" id="TIGR03506">
    <property type="entry name" value="FlgEFG_subfam"/>
    <property type="match status" value="1"/>
</dbReference>
<organism evidence="8 9">
    <name type="scientific">Dongia mobilis</name>
    <dbReference type="NCBI Taxonomy" id="578943"/>
    <lineage>
        <taxon>Bacteria</taxon>
        <taxon>Pseudomonadati</taxon>
        <taxon>Pseudomonadota</taxon>
        <taxon>Alphaproteobacteria</taxon>
        <taxon>Rhodospirillales</taxon>
        <taxon>Dongiaceae</taxon>
        <taxon>Dongia</taxon>
    </lineage>
</organism>
<dbReference type="Pfam" id="PF22692">
    <property type="entry name" value="LlgE_F_G_D1"/>
    <property type="match status" value="1"/>
</dbReference>
<feature type="domain" description="Flagellar basal body rod protein N-terminal" evidence="5">
    <location>
        <begin position="15"/>
        <end position="35"/>
    </location>
</feature>
<dbReference type="GO" id="GO:0071978">
    <property type="term" value="P:bacterial-type flagellum-dependent swarming motility"/>
    <property type="evidence" value="ECO:0007669"/>
    <property type="project" value="TreeGrafter"/>
</dbReference>
<comment type="similarity">
    <text evidence="2 4">Belongs to the flagella basal body rod proteins family.</text>
</comment>
<dbReference type="PROSITE" id="PS00588">
    <property type="entry name" value="FLAGELLA_BB_ROD"/>
    <property type="match status" value="1"/>
</dbReference>
<gene>
    <name evidence="8" type="ORF">A8950_0935</name>
</gene>
<dbReference type="Pfam" id="PF06429">
    <property type="entry name" value="Flg_bbr_C"/>
    <property type="match status" value="1"/>
</dbReference>
<accession>A0A4R6WWG0</accession>
<comment type="subcellular location">
    <subcellularLocation>
        <location evidence="1 4">Bacterial flagellum basal body</location>
    </subcellularLocation>
</comment>
<dbReference type="InterPro" id="IPR020013">
    <property type="entry name" value="Flagellar_FlgE/F/G"/>
</dbReference>
<keyword evidence="3 4" id="KW-0975">Bacterial flagellum</keyword>
<dbReference type="PANTHER" id="PTHR30435:SF19">
    <property type="entry name" value="FLAGELLAR BASAL-BODY ROD PROTEIN FLGG"/>
    <property type="match status" value="1"/>
</dbReference>
<evidence type="ECO:0000259" key="6">
    <source>
        <dbReference type="Pfam" id="PF06429"/>
    </source>
</evidence>
<proteinExistence type="inferred from homology"/>